<dbReference type="WBParaSite" id="SPAL_0000483650.1">
    <property type="protein sequence ID" value="SPAL_0000483650.1"/>
    <property type="gene ID" value="SPAL_0000483650"/>
</dbReference>
<evidence type="ECO:0000313" key="2">
    <source>
        <dbReference type="WBParaSite" id="SPAL_0000483650.1"/>
    </source>
</evidence>
<accession>A0A0N5BFS2</accession>
<proteinExistence type="predicted"/>
<reference evidence="2" key="1">
    <citation type="submission" date="2017-02" db="UniProtKB">
        <authorList>
            <consortium name="WormBaseParasite"/>
        </authorList>
    </citation>
    <scope>IDENTIFICATION</scope>
</reference>
<keyword evidence="1" id="KW-1185">Reference proteome</keyword>
<dbReference type="Proteomes" id="UP000046392">
    <property type="component" value="Unplaced"/>
</dbReference>
<sequence length="108" mass="12307">MTHLPHVVKNHGPINTFSTFAGESSLHDLNSMLSSLSLENVLTQITKRLDDRWYYYEKTSSSIADLKNTNYFSKLSNGKILNKICSNLERSSIDQDIIKSNLKEEILT</sequence>
<dbReference type="AlphaFoldDB" id="A0A0N5BFS2"/>
<protein>
    <submittedName>
        <fullName evidence="2">Transposase</fullName>
    </submittedName>
</protein>
<organism evidence="1 2">
    <name type="scientific">Strongyloides papillosus</name>
    <name type="common">Intestinal threadworm</name>
    <dbReference type="NCBI Taxonomy" id="174720"/>
    <lineage>
        <taxon>Eukaryota</taxon>
        <taxon>Metazoa</taxon>
        <taxon>Ecdysozoa</taxon>
        <taxon>Nematoda</taxon>
        <taxon>Chromadorea</taxon>
        <taxon>Rhabditida</taxon>
        <taxon>Tylenchina</taxon>
        <taxon>Panagrolaimomorpha</taxon>
        <taxon>Strongyloidoidea</taxon>
        <taxon>Strongyloididae</taxon>
        <taxon>Strongyloides</taxon>
    </lineage>
</organism>
<name>A0A0N5BFS2_STREA</name>
<evidence type="ECO:0000313" key="1">
    <source>
        <dbReference type="Proteomes" id="UP000046392"/>
    </source>
</evidence>